<dbReference type="OrthoDB" id="959664at2"/>
<gene>
    <name evidence="1" type="ORF">SAMN04487995_0123</name>
</gene>
<organism evidence="1 2">
    <name type="scientific">Dyadobacter koreensis</name>
    <dbReference type="NCBI Taxonomy" id="408657"/>
    <lineage>
        <taxon>Bacteria</taxon>
        <taxon>Pseudomonadati</taxon>
        <taxon>Bacteroidota</taxon>
        <taxon>Cytophagia</taxon>
        <taxon>Cytophagales</taxon>
        <taxon>Spirosomataceae</taxon>
        <taxon>Dyadobacter</taxon>
    </lineage>
</organism>
<protein>
    <submittedName>
        <fullName evidence="1">Bacteriocin-protection, YdeI or OmpD-Associated</fullName>
    </submittedName>
</protein>
<dbReference type="Proteomes" id="UP000199532">
    <property type="component" value="Unassembled WGS sequence"/>
</dbReference>
<dbReference type="Pfam" id="PF08922">
    <property type="entry name" value="DUF1905"/>
    <property type="match status" value="1"/>
</dbReference>
<accession>A0A1H6QCY1</accession>
<keyword evidence="2" id="KW-1185">Reference proteome</keyword>
<dbReference type="AlphaFoldDB" id="A0A1H6QCY1"/>
<evidence type="ECO:0000313" key="1">
    <source>
        <dbReference type="EMBL" id="SEI37410.1"/>
    </source>
</evidence>
<dbReference type="STRING" id="408657.SAMN04487995_0123"/>
<name>A0A1H6QCY1_9BACT</name>
<dbReference type="RefSeq" id="WP_090330742.1">
    <property type="nucleotide sequence ID" value="NZ_FNXY01000001.1"/>
</dbReference>
<dbReference type="SUPFAM" id="SSF141694">
    <property type="entry name" value="AF2212/PG0164-like"/>
    <property type="match status" value="1"/>
</dbReference>
<reference evidence="1 2" key="1">
    <citation type="submission" date="2016-10" db="EMBL/GenBank/DDBJ databases">
        <authorList>
            <person name="de Groot N.N."/>
        </authorList>
    </citation>
    <scope>NUCLEOTIDE SEQUENCE [LARGE SCALE GENOMIC DNA]</scope>
    <source>
        <strain evidence="1 2">DSM 19938</strain>
    </source>
</reference>
<evidence type="ECO:0000313" key="2">
    <source>
        <dbReference type="Proteomes" id="UP000199532"/>
    </source>
</evidence>
<dbReference type="EMBL" id="FNXY01000001">
    <property type="protein sequence ID" value="SEI37410.1"/>
    <property type="molecule type" value="Genomic_DNA"/>
</dbReference>
<dbReference type="InterPro" id="IPR015018">
    <property type="entry name" value="DUF1905"/>
</dbReference>
<sequence length="156" mass="17594">MADSVKFESILERMPGKGGLFYMPVPQEAALQFMPDRKPVRVVCMLNNSVEFQCAIRPKGDGGFFINVGPSIRAEAKLALGCKLFVKIWPDESTYGRDLPEELSELLAIDPEGNRLFHQLLPGLQRGIIHYVASSRIVQTRIDRAIKMIDRLKINH</sequence>
<dbReference type="Pfam" id="PF13376">
    <property type="entry name" value="OmdA"/>
    <property type="match status" value="1"/>
</dbReference>
<dbReference type="Gene3D" id="2.40.30.100">
    <property type="entry name" value="AF2212/PG0164-like"/>
    <property type="match status" value="1"/>
</dbReference>
<proteinExistence type="predicted"/>
<dbReference type="InterPro" id="IPR037079">
    <property type="entry name" value="AF2212/PG0164-like_sf"/>
</dbReference>